<organism evidence="7">
    <name type="scientific">Brachypodium distachyon</name>
    <name type="common">Purple false brome</name>
    <name type="synonym">Trachynia distachya</name>
    <dbReference type="NCBI Taxonomy" id="15368"/>
    <lineage>
        <taxon>Eukaryota</taxon>
        <taxon>Viridiplantae</taxon>
        <taxon>Streptophyta</taxon>
        <taxon>Embryophyta</taxon>
        <taxon>Tracheophyta</taxon>
        <taxon>Spermatophyta</taxon>
        <taxon>Magnoliopsida</taxon>
        <taxon>Liliopsida</taxon>
        <taxon>Poales</taxon>
        <taxon>Poaceae</taxon>
        <taxon>BOP clade</taxon>
        <taxon>Pooideae</taxon>
        <taxon>Stipodae</taxon>
        <taxon>Brachypodieae</taxon>
        <taxon>Brachypodium</taxon>
    </lineage>
</organism>
<dbReference type="GO" id="GO:0005634">
    <property type="term" value="C:nucleus"/>
    <property type="evidence" value="ECO:0007669"/>
    <property type="project" value="UniProtKB-SubCell"/>
</dbReference>
<dbReference type="GeneID" id="100832754"/>
<dbReference type="HOGENOM" id="CLU_053053_5_5_1"/>
<keyword evidence="3" id="KW-0238">DNA-binding</keyword>
<dbReference type="SMART" id="SM00432">
    <property type="entry name" value="MADS"/>
    <property type="match status" value="1"/>
</dbReference>
<dbReference type="EMBL" id="KF469342">
    <property type="protein sequence ID" value="AIG21856.1"/>
    <property type="molecule type" value="mRNA"/>
</dbReference>
<dbReference type="PANTHER" id="PTHR11945">
    <property type="entry name" value="MADS BOX PROTEIN"/>
    <property type="match status" value="1"/>
</dbReference>
<evidence type="ECO:0000259" key="6">
    <source>
        <dbReference type="PROSITE" id="PS50066"/>
    </source>
</evidence>
<dbReference type="RefSeq" id="NP_001288328.1">
    <property type="nucleotide sequence ID" value="NM_001301399.1"/>
</dbReference>
<evidence type="ECO:0000256" key="1">
    <source>
        <dbReference type="ARBA" id="ARBA00004123"/>
    </source>
</evidence>
<dbReference type="eggNOG" id="KOG0014">
    <property type="taxonomic scope" value="Eukaryota"/>
</dbReference>
<dbReference type="GO" id="GO:0046983">
    <property type="term" value="F:protein dimerization activity"/>
    <property type="evidence" value="ECO:0007669"/>
    <property type="project" value="InterPro"/>
</dbReference>
<feature type="domain" description="MADS-box" evidence="6">
    <location>
        <begin position="13"/>
        <end position="73"/>
    </location>
</feature>
<accession>I1HKJ1</accession>
<keyword evidence="2" id="KW-0805">Transcription regulation</keyword>
<dbReference type="GO" id="GO:0003677">
    <property type="term" value="F:DNA binding"/>
    <property type="evidence" value="ECO:0007669"/>
    <property type="project" value="UniProtKB-KW"/>
</dbReference>
<dbReference type="OMA" id="NKEYMEA"/>
<proteinExistence type="evidence at transcript level"/>
<dbReference type="PRINTS" id="PR00404">
    <property type="entry name" value="MADSDOMAIN"/>
</dbReference>
<evidence type="ECO:0000256" key="4">
    <source>
        <dbReference type="ARBA" id="ARBA00023163"/>
    </source>
</evidence>
<name>I1HKJ1_BRADI</name>
<reference evidence="7" key="1">
    <citation type="journal article" date="2014" name="PLoS ONE">
        <title>Genome-wide analysis of the MADS-box gene family in Brachypodium distachyon.</title>
        <authorList>
            <person name="Wei B."/>
            <person name="Zhang R.Z."/>
            <person name="Guo J.J."/>
            <person name="Liu D.M."/>
            <person name="Li A.L."/>
            <person name="Fan R.C."/>
            <person name="Mao L."/>
            <person name="Zhang X.Q."/>
        </authorList>
    </citation>
    <scope>NUCLEOTIDE SEQUENCE</scope>
</reference>
<dbReference type="PANTHER" id="PTHR11945:SF756">
    <property type="entry name" value="MADS-BOX DOMAIN-CONTAINING PROTEIN"/>
    <property type="match status" value="1"/>
</dbReference>
<dbReference type="Pfam" id="PF00319">
    <property type="entry name" value="SRF-TF"/>
    <property type="match status" value="1"/>
</dbReference>
<evidence type="ECO:0000256" key="2">
    <source>
        <dbReference type="ARBA" id="ARBA00023015"/>
    </source>
</evidence>
<dbReference type="InterPro" id="IPR036879">
    <property type="entry name" value="TF_MADSbox_sf"/>
</dbReference>
<comment type="subcellular location">
    <subcellularLocation>
        <location evidence="1">Nucleus</location>
    </subcellularLocation>
</comment>
<evidence type="ECO:0000256" key="3">
    <source>
        <dbReference type="ARBA" id="ARBA00023125"/>
    </source>
</evidence>
<sequence length="187" mass="20300">MVQPRAMGEKKTAGKRSIRIQRIENKESRLVTFSKRKSGLWKKGSEIAVLCRVRIALLAISEAGKVFAFGSPSVDAVLGGDAGAVPADDGAGWEAVEALYRETEGKVREVAAESARMDAVGEKVRQAQAQAGKRFWFEVDVEALGAEELPVFAMALQRLRENVGRRIEFCLHSAAAAKVGQNRAPFS</sequence>
<evidence type="ECO:0000313" key="7">
    <source>
        <dbReference type="EMBL" id="AIG21856.1"/>
    </source>
</evidence>
<dbReference type="ExpressionAtlas" id="I1HKJ1">
    <property type="expression patterns" value="baseline"/>
</dbReference>
<dbReference type="OrthoDB" id="1166350at2759"/>
<protein>
    <submittedName>
        <fullName evidence="7">MADS-box transcription factor 48</fullName>
    </submittedName>
</protein>
<evidence type="ECO:0000256" key="5">
    <source>
        <dbReference type="ARBA" id="ARBA00023242"/>
    </source>
</evidence>
<dbReference type="InterPro" id="IPR002100">
    <property type="entry name" value="TF_MADSbox"/>
</dbReference>
<dbReference type="PROSITE" id="PS50066">
    <property type="entry name" value="MADS_BOX_2"/>
    <property type="match status" value="1"/>
</dbReference>
<keyword evidence="4" id="KW-0804">Transcription</keyword>
<dbReference type="Gene3D" id="3.40.1810.10">
    <property type="entry name" value="Transcription factor, MADS-box"/>
    <property type="match status" value="1"/>
</dbReference>
<dbReference type="KEGG" id="bdi:100832754"/>
<dbReference type="SUPFAM" id="SSF55455">
    <property type="entry name" value="SRF-like"/>
    <property type="match status" value="1"/>
</dbReference>
<dbReference type="AlphaFoldDB" id="I1HKJ1"/>
<keyword evidence="5" id="KW-0539">Nucleus</keyword>